<evidence type="ECO:0000256" key="1">
    <source>
        <dbReference type="SAM" id="MobiDB-lite"/>
    </source>
</evidence>
<feature type="compositionally biased region" description="Basic and acidic residues" evidence="1">
    <location>
        <begin position="584"/>
        <end position="600"/>
    </location>
</feature>
<dbReference type="Proteomes" id="UP000053958">
    <property type="component" value="Unassembled WGS sequence"/>
</dbReference>
<accession>A0A0F4YSP3</accession>
<feature type="compositionally biased region" description="Basic residues" evidence="1">
    <location>
        <begin position="318"/>
        <end position="331"/>
    </location>
</feature>
<feature type="compositionally biased region" description="Low complexity" evidence="1">
    <location>
        <begin position="729"/>
        <end position="740"/>
    </location>
</feature>
<dbReference type="GO" id="GO:0006950">
    <property type="term" value="P:response to stress"/>
    <property type="evidence" value="ECO:0007669"/>
    <property type="project" value="UniProtKB-ARBA"/>
</dbReference>
<comment type="caution">
    <text evidence="3">The sequence shown here is derived from an EMBL/GenBank/DDBJ whole genome shotgun (WGS) entry which is preliminary data.</text>
</comment>
<feature type="compositionally biased region" description="Polar residues" evidence="1">
    <location>
        <begin position="449"/>
        <end position="463"/>
    </location>
</feature>
<dbReference type="PANTHER" id="PTHR23099">
    <property type="entry name" value="TRANSCRIPTIONAL REGULATOR"/>
    <property type="match status" value="1"/>
</dbReference>
<dbReference type="GO" id="GO:0005634">
    <property type="term" value="C:nucleus"/>
    <property type="evidence" value="ECO:0007669"/>
    <property type="project" value="TreeGrafter"/>
</dbReference>
<dbReference type="OrthoDB" id="20772at2759"/>
<dbReference type="PANTHER" id="PTHR23099:SF0">
    <property type="entry name" value="GERM CELL NUCLEAR ACIDIC PROTEIN"/>
    <property type="match status" value="1"/>
</dbReference>
<dbReference type="STRING" id="1408163.A0A0F4YSP3"/>
<feature type="compositionally biased region" description="Polar residues" evidence="1">
    <location>
        <begin position="169"/>
        <end position="178"/>
    </location>
</feature>
<feature type="region of interest" description="Disordered" evidence="1">
    <location>
        <begin position="66"/>
        <end position="518"/>
    </location>
</feature>
<keyword evidence="4" id="KW-1185">Reference proteome</keyword>
<dbReference type="Pfam" id="PF10263">
    <property type="entry name" value="SprT-like"/>
    <property type="match status" value="1"/>
</dbReference>
<feature type="compositionally biased region" description="Low complexity" evidence="1">
    <location>
        <begin position="112"/>
        <end position="122"/>
    </location>
</feature>
<organism evidence="3 4">
    <name type="scientific">Rasamsonia emersonii (strain ATCC 16479 / CBS 393.64 / IMI 116815)</name>
    <dbReference type="NCBI Taxonomy" id="1408163"/>
    <lineage>
        <taxon>Eukaryota</taxon>
        <taxon>Fungi</taxon>
        <taxon>Dikarya</taxon>
        <taxon>Ascomycota</taxon>
        <taxon>Pezizomycotina</taxon>
        <taxon>Eurotiomycetes</taxon>
        <taxon>Eurotiomycetidae</taxon>
        <taxon>Eurotiales</taxon>
        <taxon>Trichocomaceae</taxon>
        <taxon>Rasamsonia</taxon>
    </lineage>
</organism>
<dbReference type="GeneID" id="25317042"/>
<feature type="domain" description="SprT-like" evidence="2">
    <location>
        <begin position="546"/>
        <end position="717"/>
    </location>
</feature>
<dbReference type="RefSeq" id="XP_013327866.1">
    <property type="nucleotide sequence ID" value="XM_013472412.1"/>
</dbReference>
<evidence type="ECO:0000259" key="2">
    <source>
        <dbReference type="SMART" id="SM00731"/>
    </source>
</evidence>
<dbReference type="EMBL" id="LASV01000192">
    <property type="protein sequence ID" value="KKA21254.1"/>
    <property type="molecule type" value="Genomic_DNA"/>
</dbReference>
<dbReference type="InterPro" id="IPR006640">
    <property type="entry name" value="SprT-like_domain"/>
</dbReference>
<feature type="compositionally biased region" description="Basic and acidic residues" evidence="1">
    <location>
        <begin position="374"/>
        <end position="393"/>
    </location>
</feature>
<dbReference type="Pfam" id="PF17283">
    <property type="entry name" value="Zn_ribbon_SprT"/>
    <property type="match status" value="1"/>
</dbReference>
<dbReference type="InterPro" id="IPR035240">
    <property type="entry name" value="SprT_Zn_ribbon"/>
</dbReference>
<feature type="compositionally biased region" description="Basic and acidic residues" evidence="1">
    <location>
        <begin position="332"/>
        <end position="342"/>
    </location>
</feature>
<feature type="region of interest" description="Disordered" evidence="1">
    <location>
        <begin position="580"/>
        <end position="600"/>
    </location>
</feature>
<feature type="region of interest" description="Disordered" evidence="1">
    <location>
        <begin position="718"/>
        <end position="757"/>
    </location>
</feature>
<evidence type="ECO:0000313" key="3">
    <source>
        <dbReference type="EMBL" id="KKA21254.1"/>
    </source>
</evidence>
<feature type="compositionally biased region" description="Polar residues" evidence="1">
    <location>
        <begin position="71"/>
        <end position="85"/>
    </location>
</feature>
<name>A0A0F4YSP3_RASE3</name>
<feature type="compositionally biased region" description="Low complexity" evidence="1">
    <location>
        <begin position="395"/>
        <end position="406"/>
    </location>
</feature>
<feature type="compositionally biased region" description="Acidic residues" evidence="1">
    <location>
        <begin position="264"/>
        <end position="283"/>
    </location>
</feature>
<gene>
    <name evidence="3" type="ORF">T310_4695</name>
</gene>
<feature type="compositionally biased region" description="Basic and acidic residues" evidence="1">
    <location>
        <begin position="241"/>
        <end position="263"/>
    </location>
</feature>
<protein>
    <submittedName>
        <fullName evidence="3">SprT family metallopeptidase</fullName>
    </submittedName>
</protein>
<feature type="compositionally biased region" description="Polar residues" evidence="1">
    <location>
        <begin position="150"/>
        <end position="159"/>
    </location>
</feature>
<feature type="compositionally biased region" description="Polar residues" evidence="1">
    <location>
        <begin position="98"/>
        <end position="109"/>
    </location>
</feature>
<evidence type="ECO:0000313" key="4">
    <source>
        <dbReference type="Proteomes" id="UP000053958"/>
    </source>
</evidence>
<sequence>MTKAAMLPSKHGNGISKISRASFRARDFFLNFEPGIRAAEDTEYKHLTRKMARLNLANPAVLNARQAPLKQASSPSKKTTRSGTQEVLAEEEKEINARFTSPKKSTTAGVRTGSTKTIGSTSKKAKGSPAFDIFEDEESAPEDSNVYEDLSTSRPQTAKTKLPLRHAHSNSIISLSRASKQKQSRSEESEDEDDKENRLVEDEAEEASEEEEEEHSDEGEELGAESDEDTEAQEFESPKLATRELKTRRNANDQKFTRYREQPQEESETETEQEPEDDDDFDSLDGFIVSDNEDISYHESLDGLPDDSDLEIGSPSPKPRRRRLIRGRRPSRKVEHSSHWEDAVDPFQHCQELSPPPKSESPPLIGSKFTRLFPNDRNDEKTKHSDENDDIQKHSTQVSRSSQSDSPMKKNQQKKMATPPSSPSKAHIPSPAKTKYRIPPSPHRESSDAFWSQEVTNDWNDQFSPRKERTPGRGLQRLLSALGEDVVEEEDLSASSSPPPPTDAKVPKSPSKTALKKAEAEKKKAILARKKSFDNKKAGLAEEFLKFLDDNVSGGQVQKLAAETGGIKIIWSKTLQTTAGRANWRREKPAHRSDEEKKPPLHHASIELAERIIDSEDRLLNTLAHEYCHLANFMISNVRNNPHGASFKEWGRKCTEALRDHPVYGGRVEVTTKHSYKIDYKYVWLCVDCGQEYGRHSKSIDPTKSRCGRCKGMLQQIKPKPRNVSPRKNNSNSTNSSSVSQKLDDVTRGVGRVSLNG</sequence>
<feature type="compositionally biased region" description="Acidic residues" evidence="1">
    <location>
        <begin position="202"/>
        <end position="234"/>
    </location>
</feature>
<dbReference type="SMART" id="SM00731">
    <property type="entry name" value="SprT"/>
    <property type="match status" value="1"/>
</dbReference>
<dbReference type="AlphaFoldDB" id="A0A0F4YSP3"/>
<reference evidence="3 4" key="1">
    <citation type="submission" date="2015-04" db="EMBL/GenBank/DDBJ databases">
        <authorList>
            <person name="Heijne W.H."/>
            <person name="Fedorova N.D."/>
            <person name="Nierman W.C."/>
            <person name="Vollebregt A.W."/>
            <person name="Zhao Z."/>
            <person name="Wu L."/>
            <person name="Kumar M."/>
            <person name="Stam H."/>
            <person name="van den Berg M.A."/>
            <person name="Pel H.J."/>
        </authorList>
    </citation>
    <scope>NUCLEOTIDE SEQUENCE [LARGE SCALE GENOMIC DNA]</scope>
    <source>
        <strain evidence="3 4">CBS 393.64</strain>
    </source>
</reference>
<proteinExistence type="predicted"/>